<feature type="compositionally biased region" description="Basic residues" evidence="1">
    <location>
        <begin position="211"/>
        <end position="221"/>
    </location>
</feature>
<feature type="region of interest" description="Disordered" evidence="1">
    <location>
        <begin position="172"/>
        <end position="230"/>
    </location>
</feature>
<evidence type="ECO:0000256" key="1">
    <source>
        <dbReference type="SAM" id="MobiDB-lite"/>
    </source>
</evidence>
<organism evidence="3 4">
    <name type="scientific">Orbilia brochopaga</name>
    <dbReference type="NCBI Taxonomy" id="3140254"/>
    <lineage>
        <taxon>Eukaryota</taxon>
        <taxon>Fungi</taxon>
        <taxon>Dikarya</taxon>
        <taxon>Ascomycota</taxon>
        <taxon>Pezizomycotina</taxon>
        <taxon>Orbiliomycetes</taxon>
        <taxon>Orbiliales</taxon>
        <taxon>Orbiliaceae</taxon>
        <taxon>Orbilia</taxon>
    </lineage>
</organism>
<feature type="transmembrane region" description="Helical" evidence="2">
    <location>
        <begin position="122"/>
        <end position="143"/>
    </location>
</feature>
<reference evidence="3 4" key="1">
    <citation type="submission" date="2019-10" db="EMBL/GenBank/DDBJ databases">
        <authorList>
            <person name="Palmer J.M."/>
        </authorList>
    </citation>
    <scope>NUCLEOTIDE SEQUENCE [LARGE SCALE GENOMIC DNA]</scope>
    <source>
        <strain evidence="3 4">TWF696</strain>
    </source>
</reference>
<keyword evidence="2" id="KW-0812">Transmembrane</keyword>
<gene>
    <name evidence="3" type="ORF">TWF696_002895</name>
</gene>
<sequence>MPPAPAPSMEGIKGPPPPYSPPSPSFSSSPPPQCLPDHQAPYRTAVNHRAFHRLRRPAARSTILPPLTISRRILTILGIFWDNFLLFLRLVYVMSSASYIFVILQWGNPFGSDPAATRNNPLVMLAITGLLTILWWPFFTNGIESLERARRSVGNVVVEFGLLIGGVRRAANNETNDPEHGVVTPPPPPTLPPSPPSPTGGADVAESSSTARRKGKGHARQRSNDIREED</sequence>
<feature type="transmembrane region" description="Helical" evidence="2">
    <location>
        <begin position="79"/>
        <end position="102"/>
    </location>
</feature>
<keyword evidence="2" id="KW-0472">Membrane</keyword>
<keyword evidence="2" id="KW-1133">Transmembrane helix</keyword>
<dbReference type="Proteomes" id="UP001375240">
    <property type="component" value="Unassembled WGS sequence"/>
</dbReference>
<keyword evidence="4" id="KW-1185">Reference proteome</keyword>
<protein>
    <submittedName>
        <fullName evidence="3">Uncharacterized protein</fullName>
    </submittedName>
</protein>
<accession>A0AAV9U4T0</accession>
<comment type="caution">
    <text evidence="3">The sequence shown here is derived from an EMBL/GenBank/DDBJ whole genome shotgun (WGS) entry which is preliminary data.</text>
</comment>
<name>A0AAV9U4T0_9PEZI</name>
<dbReference type="AlphaFoldDB" id="A0AAV9U4T0"/>
<feature type="compositionally biased region" description="Pro residues" evidence="1">
    <location>
        <begin position="184"/>
        <end position="198"/>
    </location>
</feature>
<evidence type="ECO:0000313" key="4">
    <source>
        <dbReference type="Proteomes" id="UP001375240"/>
    </source>
</evidence>
<feature type="compositionally biased region" description="Pro residues" evidence="1">
    <location>
        <begin position="14"/>
        <end position="34"/>
    </location>
</feature>
<dbReference type="EMBL" id="JAVHNQ010000014">
    <property type="protein sequence ID" value="KAK6332875.1"/>
    <property type="molecule type" value="Genomic_DNA"/>
</dbReference>
<evidence type="ECO:0000313" key="3">
    <source>
        <dbReference type="EMBL" id="KAK6332875.1"/>
    </source>
</evidence>
<evidence type="ECO:0000256" key="2">
    <source>
        <dbReference type="SAM" id="Phobius"/>
    </source>
</evidence>
<proteinExistence type="predicted"/>
<feature type="region of interest" description="Disordered" evidence="1">
    <location>
        <begin position="1"/>
        <end position="38"/>
    </location>
</feature>